<evidence type="ECO:0000256" key="2">
    <source>
        <dbReference type="ARBA" id="ARBA00022840"/>
    </source>
</evidence>
<dbReference type="InterPro" id="IPR017871">
    <property type="entry name" value="ABC_transporter-like_CS"/>
</dbReference>
<proteinExistence type="predicted"/>
<name>A0A1H2SGZ3_9GAMM</name>
<evidence type="ECO:0000313" key="4">
    <source>
        <dbReference type="EMBL" id="SDW30812.1"/>
    </source>
</evidence>
<reference evidence="4 5" key="1">
    <citation type="submission" date="2016-10" db="EMBL/GenBank/DDBJ databases">
        <authorList>
            <person name="de Groot N.N."/>
        </authorList>
    </citation>
    <scope>NUCLEOTIDE SEQUENCE [LARGE SCALE GENOMIC DNA]</scope>
    <source>
        <strain evidence="4 5">CGMCC 1.7059</strain>
    </source>
</reference>
<dbReference type="PROSITE" id="PS00211">
    <property type="entry name" value="ABC_TRANSPORTER_1"/>
    <property type="match status" value="1"/>
</dbReference>
<dbReference type="Proteomes" id="UP000199675">
    <property type="component" value="Unassembled WGS sequence"/>
</dbReference>
<dbReference type="PROSITE" id="PS50893">
    <property type="entry name" value="ABC_TRANSPORTER_2"/>
    <property type="match status" value="1"/>
</dbReference>
<dbReference type="Pfam" id="PF00005">
    <property type="entry name" value="ABC_tran"/>
    <property type="match status" value="1"/>
</dbReference>
<protein>
    <submittedName>
        <fullName evidence="4">ABC-type iron transport system FetAB, ATPase component</fullName>
    </submittedName>
</protein>
<dbReference type="PANTHER" id="PTHR43119:SF1">
    <property type="entry name" value="ABC TRANSPORTER DOMAIN-CONTAINING PROTEIN"/>
    <property type="match status" value="1"/>
</dbReference>
<feature type="domain" description="ABC transporter" evidence="3">
    <location>
        <begin position="2"/>
        <end position="199"/>
    </location>
</feature>
<evidence type="ECO:0000313" key="5">
    <source>
        <dbReference type="Proteomes" id="UP000199675"/>
    </source>
</evidence>
<dbReference type="GO" id="GO:0005524">
    <property type="term" value="F:ATP binding"/>
    <property type="evidence" value="ECO:0007669"/>
    <property type="project" value="UniProtKB-KW"/>
</dbReference>
<dbReference type="SUPFAM" id="SSF52540">
    <property type="entry name" value="P-loop containing nucleoside triphosphate hydrolases"/>
    <property type="match status" value="1"/>
</dbReference>
<organism evidence="4 5">
    <name type="scientific">Marinobacter mobilis</name>
    <dbReference type="NCBI Taxonomy" id="488533"/>
    <lineage>
        <taxon>Bacteria</taxon>
        <taxon>Pseudomonadati</taxon>
        <taxon>Pseudomonadota</taxon>
        <taxon>Gammaproteobacteria</taxon>
        <taxon>Pseudomonadales</taxon>
        <taxon>Marinobacteraceae</taxon>
        <taxon>Marinobacter</taxon>
    </lineage>
</organism>
<keyword evidence="2" id="KW-0067">ATP-binding</keyword>
<gene>
    <name evidence="4" type="ORF">SAMN04487960_102126</name>
</gene>
<keyword evidence="5" id="KW-1185">Reference proteome</keyword>
<dbReference type="InterPro" id="IPR027417">
    <property type="entry name" value="P-loop_NTPase"/>
</dbReference>
<dbReference type="InterPro" id="IPR003439">
    <property type="entry name" value="ABC_transporter-like_ATP-bd"/>
</dbReference>
<dbReference type="STRING" id="488533.SAMN04487960_102126"/>
<dbReference type="PANTHER" id="PTHR43119">
    <property type="entry name" value="ABC TRANSPORT PROTEIN ATP-BINDING COMPONENT-RELATED"/>
    <property type="match status" value="1"/>
</dbReference>
<dbReference type="RefSeq" id="WP_091811494.1">
    <property type="nucleotide sequence ID" value="NZ_FNNE01000002.1"/>
</dbReference>
<dbReference type="Gene3D" id="3.40.50.300">
    <property type="entry name" value="P-loop containing nucleotide triphosphate hydrolases"/>
    <property type="match status" value="1"/>
</dbReference>
<dbReference type="EMBL" id="FNNE01000002">
    <property type="protein sequence ID" value="SDW30812.1"/>
    <property type="molecule type" value="Genomic_DNA"/>
</dbReference>
<dbReference type="GO" id="GO:0016887">
    <property type="term" value="F:ATP hydrolysis activity"/>
    <property type="evidence" value="ECO:0007669"/>
    <property type="project" value="InterPro"/>
</dbReference>
<evidence type="ECO:0000259" key="3">
    <source>
        <dbReference type="PROSITE" id="PS50893"/>
    </source>
</evidence>
<evidence type="ECO:0000256" key="1">
    <source>
        <dbReference type="ARBA" id="ARBA00022741"/>
    </source>
</evidence>
<dbReference type="InterPro" id="IPR003593">
    <property type="entry name" value="AAA+_ATPase"/>
</dbReference>
<keyword evidence="1" id="KW-0547">Nucleotide-binding</keyword>
<dbReference type="AlphaFoldDB" id="A0A1H2SGZ3"/>
<accession>A0A1H2SGZ3</accession>
<dbReference type="SMART" id="SM00382">
    <property type="entry name" value="AAA"/>
    <property type="match status" value="1"/>
</dbReference>
<dbReference type="OrthoDB" id="4408248at2"/>
<sequence length="199" mass="22403">MLELQSIQTDIIKADHLTANAGERVLLSGPSGSGKSYFLRILADLIPWQGSIQLDQQPVNGFSGPEWRRQVMLVPPESHWWLPSVGDHFSHPRQAAVEQLGLDPAILGRDPQYLSSGEKQRLAVLRAFDRRPKVLLLDEPCANLDPDRTSLMEDMLTGWCKEEAGLLIMTSHDPAQRQRMADRHWQIQDGHVIDQGDSQ</sequence>